<feature type="transmembrane region" description="Helical" evidence="1">
    <location>
        <begin position="135"/>
        <end position="160"/>
    </location>
</feature>
<reference evidence="3 4" key="1">
    <citation type="submission" date="2019-03" db="EMBL/GenBank/DDBJ databases">
        <title>Genomic Encyclopedia of Type Strains, Phase IV (KMG-IV): sequencing the most valuable type-strain genomes for metagenomic binning, comparative biology and taxonomic classification.</title>
        <authorList>
            <person name="Goeker M."/>
        </authorList>
    </citation>
    <scope>NUCLEOTIDE SEQUENCE [LARGE SCALE GENOMIC DNA]</scope>
    <source>
        <strain evidence="3 4">DSM 28697</strain>
    </source>
</reference>
<evidence type="ECO:0000259" key="2">
    <source>
        <dbReference type="Pfam" id="PF04235"/>
    </source>
</evidence>
<feature type="transmembrane region" description="Helical" evidence="1">
    <location>
        <begin position="262"/>
        <end position="284"/>
    </location>
</feature>
<dbReference type="PANTHER" id="PTHR30590:SF3">
    <property type="entry name" value="HYPOTHETICAL MEMBRANE SPANNING PROTEIN"/>
    <property type="match status" value="1"/>
</dbReference>
<feature type="transmembrane region" description="Helical" evidence="1">
    <location>
        <begin position="87"/>
        <end position="106"/>
    </location>
</feature>
<dbReference type="RefSeq" id="WP_133578703.1">
    <property type="nucleotide sequence ID" value="NZ_SNYJ01000001.1"/>
</dbReference>
<gene>
    <name evidence="3" type="ORF">EV213_101309</name>
</gene>
<feature type="transmembrane region" description="Helical" evidence="1">
    <location>
        <begin position="231"/>
        <end position="250"/>
    </location>
</feature>
<accession>A0A4R6UCV6</accession>
<dbReference type="InterPro" id="IPR052529">
    <property type="entry name" value="Bact_Transport_Assoc"/>
</dbReference>
<protein>
    <submittedName>
        <fullName evidence="3">Putative membrane protein YeiB</fullName>
    </submittedName>
</protein>
<feature type="transmembrane region" description="Helical" evidence="1">
    <location>
        <begin position="112"/>
        <end position="128"/>
    </location>
</feature>
<proteinExistence type="predicted"/>
<evidence type="ECO:0000313" key="3">
    <source>
        <dbReference type="EMBL" id="TDQ42879.1"/>
    </source>
</evidence>
<evidence type="ECO:0000313" key="4">
    <source>
        <dbReference type="Proteomes" id="UP000295632"/>
    </source>
</evidence>
<dbReference type="OrthoDB" id="9807744at2"/>
<dbReference type="Pfam" id="PF04235">
    <property type="entry name" value="DUF418"/>
    <property type="match status" value="1"/>
</dbReference>
<feature type="transmembrane region" description="Helical" evidence="1">
    <location>
        <begin position="55"/>
        <end position="75"/>
    </location>
</feature>
<dbReference type="InterPro" id="IPR007349">
    <property type="entry name" value="DUF418"/>
</dbReference>
<organism evidence="3 4">
    <name type="scientific">Aureibacillus halotolerans</name>
    <dbReference type="NCBI Taxonomy" id="1508390"/>
    <lineage>
        <taxon>Bacteria</taxon>
        <taxon>Bacillati</taxon>
        <taxon>Bacillota</taxon>
        <taxon>Bacilli</taxon>
        <taxon>Bacillales</taxon>
        <taxon>Bacillaceae</taxon>
        <taxon>Aureibacillus</taxon>
    </lineage>
</organism>
<comment type="caution">
    <text evidence="3">The sequence shown here is derived from an EMBL/GenBank/DDBJ whole genome shotgun (WGS) entry which is preliminary data.</text>
</comment>
<evidence type="ECO:0000256" key="1">
    <source>
        <dbReference type="SAM" id="Phobius"/>
    </source>
</evidence>
<keyword evidence="1" id="KW-0472">Membrane</keyword>
<name>A0A4R6UCV6_9BACI</name>
<dbReference type="Proteomes" id="UP000295632">
    <property type="component" value="Unassembled WGS sequence"/>
</dbReference>
<dbReference type="AlphaFoldDB" id="A0A4R6UCV6"/>
<sequence length="343" mass="39142">MNSNLSDRIHSIDLIRGLALLGLPFVNVLFLWYMFVPIPETTLDIWVQRALYVFVEGRFFSIFSFLFGLGIYIFLSRAEAKESSKYTLILLRLFILLIIGFVHQMYNSGEALFIYGIAGLLFCWFYHLPKQLNLWLGITGFIGAGILGIKILMVFPLFLLGIAVGQYRVFERLQELRKPIVYLWLGSTVASIVVIVVLLIQAPSQGFPAMSISSENIGVNQTAANAFIHHALLYGQAITLFYVTTMILLAQKTTLLRPLQAFGRMALTNYVGQTVILLFISTFFSDTTVIQYSHTVWICVLVVLVQIVVSNLWLRVFRYGPLEWLWRCGTYWQTVPLLKRREG</sequence>
<dbReference type="EMBL" id="SNYJ01000001">
    <property type="protein sequence ID" value="TDQ42879.1"/>
    <property type="molecule type" value="Genomic_DNA"/>
</dbReference>
<keyword evidence="1" id="KW-0812">Transmembrane</keyword>
<feature type="transmembrane region" description="Helical" evidence="1">
    <location>
        <begin position="296"/>
        <end position="314"/>
    </location>
</feature>
<feature type="domain" description="DUF418" evidence="2">
    <location>
        <begin position="191"/>
        <end position="333"/>
    </location>
</feature>
<feature type="transmembrane region" description="Helical" evidence="1">
    <location>
        <begin position="180"/>
        <end position="200"/>
    </location>
</feature>
<keyword evidence="1" id="KW-1133">Transmembrane helix</keyword>
<keyword evidence="4" id="KW-1185">Reference proteome</keyword>
<dbReference type="PANTHER" id="PTHR30590">
    <property type="entry name" value="INNER MEMBRANE PROTEIN"/>
    <property type="match status" value="1"/>
</dbReference>
<feature type="transmembrane region" description="Helical" evidence="1">
    <location>
        <begin position="12"/>
        <end position="35"/>
    </location>
</feature>